<dbReference type="InterPro" id="IPR009339">
    <property type="entry name" value="DUF998"/>
</dbReference>
<keyword evidence="1" id="KW-0472">Membrane</keyword>
<gene>
    <name evidence="2" type="ORF">Dsi01nite_035790</name>
</gene>
<dbReference type="EMBL" id="BONQ01000053">
    <property type="protein sequence ID" value="GIG45538.1"/>
    <property type="molecule type" value="Genomic_DNA"/>
</dbReference>
<comment type="caution">
    <text evidence="2">The sequence shown here is derived from an EMBL/GenBank/DDBJ whole genome shotgun (WGS) entry which is preliminary data.</text>
</comment>
<reference evidence="2" key="1">
    <citation type="submission" date="2021-01" db="EMBL/GenBank/DDBJ databases">
        <title>Whole genome shotgun sequence of Dactylosporangium siamense NBRC 106093.</title>
        <authorList>
            <person name="Komaki H."/>
            <person name="Tamura T."/>
        </authorList>
    </citation>
    <scope>NUCLEOTIDE SEQUENCE</scope>
    <source>
        <strain evidence="2">NBRC 106093</strain>
    </source>
</reference>
<evidence type="ECO:0000256" key="1">
    <source>
        <dbReference type="SAM" id="Phobius"/>
    </source>
</evidence>
<evidence type="ECO:0000313" key="2">
    <source>
        <dbReference type="EMBL" id="GIG45538.1"/>
    </source>
</evidence>
<evidence type="ECO:0000313" key="3">
    <source>
        <dbReference type="Proteomes" id="UP000660611"/>
    </source>
</evidence>
<protein>
    <recommendedName>
        <fullName evidence="4">DUF998 domain-containing protein</fullName>
    </recommendedName>
</protein>
<dbReference type="Proteomes" id="UP000660611">
    <property type="component" value="Unassembled WGS sequence"/>
</dbReference>
<accession>A0A919UCD3</accession>
<keyword evidence="1" id="KW-0812">Transmembrane</keyword>
<proteinExistence type="predicted"/>
<feature type="transmembrane region" description="Helical" evidence="1">
    <location>
        <begin position="101"/>
        <end position="119"/>
    </location>
</feature>
<evidence type="ECO:0008006" key="4">
    <source>
        <dbReference type="Google" id="ProtNLM"/>
    </source>
</evidence>
<feature type="transmembrane region" description="Helical" evidence="1">
    <location>
        <begin position="25"/>
        <end position="49"/>
    </location>
</feature>
<keyword evidence="3" id="KW-1185">Reference proteome</keyword>
<organism evidence="2 3">
    <name type="scientific">Dactylosporangium siamense</name>
    <dbReference type="NCBI Taxonomy" id="685454"/>
    <lineage>
        <taxon>Bacteria</taxon>
        <taxon>Bacillati</taxon>
        <taxon>Actinomycetota</taxon>
        <taxon>Actinomycetes</taxon>
        <taxon>Micromonosporales</taxon>
        <taxon>Micromonosporaceae</taxon>
        <taxon>Dactylosporangium</taxon>
    </lineage>
</organism>
<dbReference type="AlphaFoldDB" id="A0A919UCD3"/>
<feature type="transmembrane region" description="Helical" evidence="1">
    <location>
        <begin position="69"/>
        <end position="92"/>
    </location>
</feature>
<feature type="transmembrane region" description="Helical" evidence="1">
    <location>
        <begin position="209"/>
        <end position="227"/>
    </location>
</feature>
<keyword evidence="1" id="KW-1133">Transmembrane helix</keyword>
<dbReference type="Pfam" id="PF06197">
    <property type="entry name" value="DUF998"/>
    <property type="match status" value="1"/>
</dbReference>
<feature type="transmembrane region" description="Helical" evidence="1">
    <location>
        <begin position="170"/>
        <end position="189"/>
    </location>
</feature>
<feature type="transmembrane region" description="Helical" evidence="1">
    <location>
        <begin position="139"/>
        <end position="158"/>
    </location>
</feature>
<sequence length="240" mass="25103">MQISSGAAVPARGTLEVMRSGSGAVGAFAGLGVLCVAVSVVLFGVLHVVPPSAGLDWSSRTISQYALLSNGWMFDVATLLLAAGSFAVLVALHRAALVRRAAAAALLLWVAGLVGVVWFEKHNWSTGPSMSGDIHRAASLVAFLSLPAGALLAALPWLRAGRTRPAARLVALGGVVSLLCFAPILWALLSEPWTGVRWWRAIPLGGVERLLGLAEVATVLLLARWAVRATRRSEVSSSSR</sequence>
<name>A0A919UCD3_9ACTN</name>